<evidence type="ECO:0000259" key="1">
    <source>
        <dbReference type="Pfam" id="PF18735"/>
    </source>
</evidence>
<dbReference type="EMBL" id="FAXN01000046">
    <property type="protein sequence ID" value="CUV65817.1"/>
    <property type="molecule type" value="Genomic_DNA"/>
</dbReference>
<evidence type="ECO:0000313" key="2">
    <source>
        <dbReference type="EMBL" id="CUV65817.1"/>
    </source>
</evidence>
<reference evidence="2" key="1">
    <citation type="submission" date="2015-11" db="EMBL/GenBank/DDBJ databases">
        <authorList>
            <person name="Zhang Y."/>
            <person name="Guo Z."/>
        </authorList>
    </citation>
    <scope>NUCLEOTIDE SEQUENCE</scope>
    <source>
        <strain evidence="2">BN30871</strain>
    </source>
</reference>
<gene>
    <name evidence="2" type="ORF">BN3087_450047</name>
</gene>
<feature type="domain" description="RiboL-PSP-HEPN" evidence="1">
    <location>
        <begin position="66"/>
        <end position="246"/>
    </location>
</feature>
<organism evidence="2">
    <name type="scientific">Sulfurovum sp. enrichment culture clone C5</name>
    <dbReference type="NCBI Taxonomy" id="497650"/>
    <lineage>
        <taxon>Bacteria</taxon>
        <taxon>Pseudomonadati</taxon>
        <taxon>Campylobacterota</taxon>
        <taxon>Epsilonproteobacteria</taxon>
        <taxon>Campylobacterales</taxon>
        <taxon>Sulfurovaceae</taxon>
        <taxon>Sulfurovum</taxon>
        <taxon>environmental samples</taxon>
    </lineage>
</organism>
<sequence length="262" mass="30236">MISNTNSFKTLKEQVQEVINFSVLCCSAVPSLKGYMKAIEKGSAAKLPDADYYHGDPDFQRLRDYIPAYKKNLGKLMLLSSFSYFEAYFKSMITEFFNYHGGFDTYIEMALSRQKSHILYAENEPAKTSVRKLREYPKNGKKDKYIKHAKLLANSEFRFPSELMSAFGAKELHARYKDMKSVDIPHFAQWCFGVPLSEYEIKTFHSVRETRNDIAHGKKQYVDIGDAMEYNKTLRALALKIDSHIVEHFFVIEAGSEKPIEV</sequence>
<accession>A0A0S4XP11</accession>
<dbReference type="AlphaFoldDB" id="A0A0S4XP11"/>
<protein>
    <recommendedName>
        <fullName evidence="1">RiboL-PSP-HEPN domain-containing protein</fullName>
    </recommendedName>
</protein>
<dbReference type="InterPro" id="IPR041519">
    <property type="entry name" value="HEPN_RiboL-PSP"/>
</dbReference>
<proteinExistence type="predicted"/>
<name>A0A0S4XP11_9BACT</name>
<dbReference type="Pfam" id="PF18735">
    <property type="entry name" value="HEPN_RiboL-PSP"/>
    <property type="match status" value="1"/>
</dbReference>